<protein>
    <submittedName>
        <fullName evidence="1">Uncharacterized protein</fullName>
    </submittedName>
</protein>
<accession>A0A9X9WDT9</accession>
<organism evidence="1 2">
    <name type="scientific">Neoroseomonas oryzicola</name>
    <dbReference type="NCBI Taxonomy" id="535904"/>
    <lineage>
        <taxon>Bacteria</taxon>
        <taxon>Pseudomonadati</taxon>
        <taxon>Pseudomonadota</taxon>
        <taxon>Alphaproteobacteria</taxon>
        <taxon>Acetobacterales</taxon>
        <taxon>Acetobacteraceae</taxon>
        <taxon>Neoroseomonas</taxon>
    </lineage>
</organism>
<evidence type="ECO:0000313" key="2">
    <source>
        <dbReference type="Proteomes" id="UP001138708"/>
    </source>
</evidence>
<comment type="caution">
    <text evidence="1">The sequence shown here is derived from an EMBL/GenBank/DDBJ whole genome shotgun (WGS) entry which is preliminary data.</text>
</comment>
<dbReference type="AlphaFoldDB" id="A0A9X9WDT9"/>
<gene>
    <name evidence="1" type="ORF">GXW75_04500</name>
</gene>
<reference evidence="1" key="1">
    <citation type="submission" date="2020-01" db="EMBL/GenBank/DDBJ databases">
        <authorList>
            <person name="Rat A."/>
        </authorList>
    </citation>
    <scope>NUCLEOTIDE SEQUENCE</scope>
    <source>
        <strain evidence="1">LMG 31161</strain>
    </source>
</reference>
<proteinExistence type="predicted"/>
<dbReference type="EMBL" id="JAAEDK010000007">
    <property type="protein sequence ID" value="MBR0658499.1"/>
    <property type="molecule type" value="Genomic_DNA"/>
</dbReference>
<name>A0A9X9WDT9_9PROT</name>
<reference evidence="1" key="2">
    <citation type="journal article" date="2021" name="Syst. Appl. Microbiol.">
        <title>Roseomonas hellenica sp. nov., isolated from roots of wild-growing Alkanna tinctoria.</title>
        <authorList>
            <person name="Rat A."/>
            <person name="Naranjo H.D."/>
            <person name="Lebbe L."/>
            <person name="Cnockaert M."/>
            <person name="Krigas N."/>
            <person name="Grigoriadou K."/>
            <person name="Maloupa E."/>
            <person name="Willems A."/>
        </authorList>
    </citation>
    <scope>NUCLEOTIDE SEQUENCE</scope>
    <source>
        <strain evidence="1">LMG 31161</strain>
    </source>
</reference>
<sequence>AAAWRAWFDAAAAAVAAGGALPPAPPGCDDPVLADIAAQLMAAAEALAGLGVP</sequence>
<feature type="non-terminal residue" evidence="1">
    <location>
        <position position="1"/>
    </location>
</feature>
<dbReference type="Proteomes" id="UP001138708">
    <property type="component" value="Unassembled WGS sequence"/>
</dbReference>
<evidence type="ECO:0000313" key="1">
    <source>
        <dbReference type="EMBL" id="MBR0658499.1"/>
    </source>
</evidence>